<sequence length="187" mass="21111">MFSRLFLLACLVAGTVAFLSCLNGGTPTNSGNEWRPCHCPADYTGRYCGIPTRNSDYYLVTTLNYKRFTFEDFRNKNLTIEPPYSTDTYKVSMTLESDDGTPIEFLVEHLDPTYDQLCSMGFPEIGVDYAVKLNGVGYECADLYHKVHKSQSGKFLLEIFLINHSERHDITVLAKKAVPPYPVAVQQ</sequence>
<reference evidence="4" key="1">
    <citation type="submission" date="2023-06" db="EMBL/GenBank/DDBJ databases">
        <title>Genomic analysis of the entomopathogenic nematode Steinernema hermaphroditum.</title>
        <authorList>
            <person name="Schwarz E.M."/>
            <person name="Heppert J.K."/>
            <person name="Baniya A."/>
            <person name="Schwartz H.T."/>
            <person name="Tan C.-H."/>
            <person name="Antoshechkin I."/>
            <person name="Sternberg P.W."/>
            <person name="Goodrich-Blair H."/>
            <person name="Dillman A.R."/>
        </authorList>
    </citation>
    <scope>NUCLEOTIDE SEQUENCE</scope>
    <source>
        <strain evidence="4">PS9179</strain>
        <tissue evidence="4">Whole animal</tissue>
    </source>
</reference>
<dbReference type="AlphaFoldDB" id="A0AA39I3C7"/>
<evidence type="ECO:0000313" key="4">
    <source>
        <dbReference type="EMBL" id="KAK0415629.1"/>
    </source>
</evidence>
<dbReference type="PROSITE" id="PS50026">
    <property type="entry name" value="EGF_3"/>
    <property type="match status" value="1"/>
</dbReference>
<feature type="signal peptide" evidence="2">
    <location>
        <begin position="1"/>
        <end position="17"/>
    </location>
</feature>
<dbReference type="Proteomes" id="UP001175271">
    <property type="component" value="Unassembled WGS sequence"/>
</dbReference>
<evidence type="ECO:0000256" key="1">
    <source>
        <dbReference type="PROSITE-ProRule" id="PRU00076"/>
    </source>
</evidence>
<dbReference type="PROSITE" id="PS00022">
    <property type="entry name" value="EGF_1"/>
    <property type="match status" value="1"/>
</dbReference>
<organism evidence="4 5">
    <name type="scientific">Steinernema hermaphroditum</name>
    <dbReference type="NCBI Taxonomy" id="289476"/>
    <lineage>
        <taxon>Eukaryota</taxon>
        <taxon>Metazoa</taxon>
        <taxon>Ecdysozoa</taxon>
        <taxon>Nematoda</taxon>
        <taxon>Chromadorea</taxon>
        <taxon>Rhabditida</taxon>
        <taxon>Tylenchina</taxon>
        <taxon>Panagrolaimomorpha</taxon>
        <taxon>Strongyloidoidea</taxon>
        <taxon>Steinernematidae</taxon>
        <taxon>Steinernema</taxon>
    </lineage>
</organism>
<name>A0AA39I3C7_9BILA</name>
<dbReference type="EMBL" id="JAUCMV010000002">
    <property type="protein sequence ID" value="KAK0415629.1"/>
    <property type="molecule type" value="Genomic_DNA"/>
</dbReference>
<dbReference type="PROSITE" id="PS51257">
    <property type="entry name" value="PROKAR_LIPOPROTEIN"/>
    <property type="match status" value="1"/>
</dbReference>
<feature type="domain" description="EGF-like" evidence="3">
    <location>
        <begin position="6"/>
        <end position="49"/>
    </location>
</feature>
<keyword evidence="1" id="KW-1015">Disulfide bond</keyword>
<accession>A0AA39I3C7</accession>
<evidence type="ECO:0000259" key="3">
    <source>
        <dbReference type="PROSITE" id="PS50026"/>
    </source>
</evidence>
<keyword evidence="1" id="KW-0245">EGF-like domain</keyword>
<feature type="disulfide bond" evidence="1">
    <location>
        <begin position="39"/>
        <end position="48"/>
    </location>
</feature>
<evidence type="ECO:0000313" key="5">
    <source>
        <dbReference type="Proteomes" id="UP001175271"/>
    </source>
</evidence>
<dbReference type="Gene3D" id="2.10.25.10">
    <property type="entry name" value="Laminin"/>
    <property type="match status" value="1"/>
</dbReference>
<keyword evidence="2" id="KW-0732">Signal</keyword>
<dbReference type="InterPro" id="IPR000742">
    <property type="entry name" value="EGF"/>
</dbReference>
<evidence type="ECO:0000256" key="2">
    <source>
        <dbReference type="SAM" id="SignalP"/>
    </source>
</evidence>
<proteinExistence type="predicted"/>
<gene>
    <name evidence="4" type="ORF">QR680_012034</name>
</gene>
<dbReference type="SUPFAM" id="SSF57196">
    <property type="entry name" value="EGF/Laminin"/>
    <property type="match status" value="1"/>
</dbReference>
<protein>
    <recommendedName>
        <fullName evidence="3">EGF-like domain-containing protein</fullName>
    </recommendedName>
</protein>
<feature type="chain" id="PRO_5041395935" description="EGF-like domain-containing protein" evidence="2">
    <location>
        <begin position="18"/>
        <end position="187"/>
    </location>
</feature>
<comment type="caution">
    <text evidence="4">The sequence shown here is derived from an EMBL/GenBank/DDBJ whole genome shotgun (WGS) entry which is preliminary data.</text>
</comment>
<comment type="caution">
    <text evidence="1">Lacks conserved residue(s) required for the propagation of feature annotation.</text>
</comment>
<keyword evidence="5" id="KW-1185">Reference proteome</keyword>